<dbReference type="GO" id="GO:0005739">
    <property type="term" value="C:mitochondrion"/>
    <property type="evidence" value="ECO:0007669"/>
    <property type="project" value="TreeGrafter"/>
</dbReference>
<evidence type="ECO:0000256" key="2">
    <source>
        <dbReference type="SAM" id="Phobius"/>
    </source>
</evidence>
<dbReference type="GO" id="GO:0006430">
    <property type="term" value="P:lysyl-tRNA aminoacylation"/>
    <property type="evidence" value="ECO:0007669"/>
    <property type="project" value="TreeGrafter"/>
</dbReference>
<dbReference type="GO" id="GO:0004824">
    <property type="term" value="F:lysine-tRNA ligase activity"/>
    <property type="evidence" value="ECO:0007669"/>
    <property type="project" value="TreeGrafter"/>
</dbReference>
<organism evidence="3">
    <name type="scientific">Tanacetum cinerariifolium</name>
    <name type="common">Dalmatian daisy</name>
    <name type="synonym">Chrysanthemum cinerariifolium</name>
    <dbReference type="NCBI Taxonomy" id="118510"/>
    <lineage>
        <taxon>Eukaryota</taxon>
        <taxon>Viridiplantae</taxon>
        <taxon>Streptophyta</taxon>
        <taxon>Embryophyta</taxon>
        <taxon>Tracheophyta</taxon>
        <taxon>Spermatophyta</taxon>
        <taxon>Magnoliopsida</taxon>
        <taxon>eudicotyledons</taxon>
        <taxon>Gunneridae</taxon>
        <taxon>Pentapetalae</taxon>
        <taxon>asterids</taxon>
        <taxon>campanulids</taxon>
        <taxon>Asterales</taxon>
        <taxon>Asteraceae</taxon>
        <taxon>Asteroideae</taxon>
        <taxon>Anthemideae</taxon>
        <taxon>Anthemidinae</taxon>
        <taxon>Tanacetum</taxon>
    </lineage>
</organism>
<dbReference type="Gene3D" id="3.30.930.10">
    <property type="entry name" value="Bira Bifunctional Protein, Domain 2"/>
    <property type="match status" value="1"/>
</dbReference>
<gene>
    <name evidence="3" type="ORF">Tci_413800</name>
</gene>
<dbReference type="SUPFAM" id="SSF55681">
    <property type="entry name" value="Class II aaRS and biotin synthetases"/>
    <property type="match status" value="1"/>
</dbReference>
<keyword evidence="3" id="KW-0436">Ligase</keyword>
<dbReference type="EMBL" id="BKCJ010176889">
    <property type="protein sequence ID" value="GEY41826.1"/>
    <property type="molecule type" value="Genomic_DNA"/>
</dbReference>
<sequence length="214" mass="23881">MEVADIHGSSYEHIIGCLPIPFHYDGSILSVANSIENFSPGCLGRFAIFNIVLAASIRVLFLLSAITFCSGGIFVMADGLRFDRSYLWIKSEREDQQKGLTERFELFICGRELGNAFFELTDPLDQRGRLEEQNAYSFRNGINSTLDSLLDVTNWCLWGSNTSFIVNDTINVKTLLSELSNEVGFPVTSTSFDALLKSLLSTAKSFSQSVDIRY</sequence>
<dbReference type="InterPro" id="IPR045864">
    <property type="entry name" value="aa-tRNA-synth_II/BPL/LPL"/>
</dbReference>
<keyword evidence="2" id="KW-0472">Membrane</keyword>
<dbReference type="PANTHER" id="PTHR42918">
    <property type="entry name" value="LYSYL-TRNA SYNTHETASE"/>
    <property type="match status" value="1"/>
</dbReference>
<dbReference type="PANTHER" id="PTHR42918:SF15">
    <property type="entry name" value="LYSINE--TRNA LIGASE, CHLOROPLASTIC_MITOCHONDRIAL"/>
    <property type="match status" value="1"/>
</dbReference>
<protein>
    <submittedName>
        <fullName evidence="3">Lysine--tRNA ligase, chloroplastic/mitochondrial</fullName>
    </submittedName>
</protein>
<dbReference type="AlphaFoldDB" id="A0A699HLM9"/>
<evidence type="ECO:0000256" key="1">
    <source>
        <dbReference type="ARBA" id="ARBA00022741"/>
    </source>
</evidence>
<dbReference type="GO" id="GO:0005829">
    <property type="term" value="C:cytosol"/>
    <property type="evidence" value="ECO:0007669"/>
    <property type="project" value="TreeGrafter"/>
</dbReference>
<comment type="caution">
    <text evidence="3">The sequence shown here is derived from an EMBL/GenBank/DDBJ whole genome shotgun (WGS) entry which is preliminary data.</text>
</comment>
<reference evidence="3" key="1">
    <citation type="journal article" date="2019" name="Sci. Rep.">
        <title>Draft genome of Tanacetum cinerariifolium, the natural source of mosquito coil.</title>
        <authorList>
            <person name="Yamashiro T."/>
            <person name="Shiraishi A."/>
            <person name="Satake H."/>
            <person name="Nakayama K."/>
        </authorList>
    </citation>
    <scope>NUCLEOTIDE SEQUENCE</scope>
</reference>
<feature type="transmembrane region" description="Helical" evidence="2">
    <location>
        <begin position="47"/>
        <end position="77"/>
    </location>
</feature>
<accession>A0A699HLM9</accession>
<keyword evidence="2" id="KW-0812">Transmembrane</keyword>
<name>A0A699HLM9_TANCI</name>
<keyword evidence="1" id="KW-0547">Nucleotide-binding</keyword>
<keyword evidence="2" id="KW-1133">Transmembrane helix</keyword>
<evidence type="ECO:0000313" key="3">
    <source>
        <dbReference type="EMBL" id="GEY41826.1"/>
    </source>
</evidence>
<proteinExistence type="predicted"/>
<dbReference type="GO" id="GO:0000049">
    <property type="term" value="F:tRNA binding"/>
    <property type="evidence" value="ECO:0007669"/>
    <property type="project" value="TreeGrafter"/>
</dbReference>